<protein>
    <submittedName>
        <fullName evidence="1">Uncharacterized protein</fullName>
    </submittedName>
</protein>
<accession>A0AAC9ITD9</accession>
<dbReference type="AlphaFoldDB" id="A0AAC9ITD9"/>
<name>A0AAC9ITD9_9BURK</name>
<dbReference type="Proteomes" id="UP000182060">
    <property type="component" value="Chromosome"/>
</dbReference>
<sequence>MTTIKINNVDYELESLSDKAKGQLTSIQFVDAELARLEAKIAVLQTARMAYSKTLNDEINPLGTGDTIQF</sequence>
<evidence type="ECO:0000313" key="2">
    <source>
        <dbReference type="Proteomes" id="UP000182060"/>
    </source>
</evidence>
<proteinExistence type="predicted"/>
<reference evidence="1" key="1">
    <citation type="journal article" date="2017" name="Appl. Environ. Microbiol.">
        <title>Microdiversification of a pelagic Polynucleobacter species is mainly driven by acquisition of genomic islands from a partially interspecific gene pool.</title>
        <authorList>
            <person name="Hoetzinger M."/>
            <person name="Hahn M.W."/>
            <person name="Jezberova J."/>
            <person name="Schmidt J."/>
            <person name="Koll U."/>
        </authorList>
    </citation>
    <scope>NUCLEOTIDE SEQUENCE</scope>
    <source>
        <strain evidence="1">MWH-RechtKol4</strain>
    </source>
</reference>
<evidence type="ECO:0000313" key="1">
    <source>
        <dbReference type="EMBL" id="APC00456.1"/>
    </source>
</evidence>
<organism evidence="1 2">
    <name type="scientific">Polynucleobacter asymbioticus</name>
    <dbReference type="NCBI Taxonomy" id="576611"/>
    <lineage>
        <taxon>Bacteria</taxon>
        <taxon>Pseudomonadati</taxon>
        <taxon>Pseudomonadota</taxon>
        <taxon>Betaproteobacteria</taxon>
        <taxon>Burkholderiales</taxon>
        <taxon>Burkholderiaceae</taxon>
        <taxon>Polynucleobacter</taxon>
    </lineage>
</organism>
<gene>
    <name evidence="1" type="ORF">AOC25_01880</name>
</gene>
<dbReference type="EMBL" id="CP015017">
    <property type="protein sequence ID" value="APC00456.1"/>
    <property type="molecule type" value="Genomic_DNA"/>
</dbReference>
<dbReference type="RefSeq" id="WP_071538683.1">
    <property type="nucleotide sequence ID" value="NZ_CP015016.1"/>
</dbReference>